<protein>
    <submittedName>
        <fullName evidence="3">ATP synthase subunit beta</fullName>
    </submittedName>
</protein>
<dbReference type="InterPro" id="IPR003788">
    <property type="entry name" value="NDUFAF7"/>
</dbReference>
<organism evidence="3 4">
    <name type="scientific">Haloferula helveola</name>
    <dbReference type="NCBI Taxonomy" id="490095"/>
    <lineage>
        <taxon>Bacteria</taxon>
        <taxon>Pseudomonadati</taxon>
        <taxon>Verrucomicrobiota</taxon>
        <taxon>Verrucomicrobiia</taxon>
        <taxon>Verrucomicrobiales</taxon>
        <taxon>Verrucomicrobiaceae</taxon>
        <taxon>Haloferula</taxon>
    </lineage>
</organism>
<dbReference type="RefSeq" id="WP_338687227.1">
    <property type="nucleotide sequence ID" value="NZ_AP024702.1"/>
</dbReference>
<name>A0ABM7RI42_9BACT</name>
<dbReference type="Proteomes" id="UP001374893">
    <property type="component" value="Chromosome"/>
</dbReference>
<evidence type="ECO:0000313" key="3">
    <source>
        <dbReference type="EMBL" id="BCX50254.1"/>
    </source>
</evidence>
<keyword evidence="1" id="KW-0489">Methyltransferase</keyword>
<keyword evidence="4" id="KW-1185">Reference proteome</keyword>
<dbReference type="SUPFAM" id="SSF53335">
    <property type="entry name" value="S-adenosyl-L-methionine-dependent methyltransferases"/>
    <property type="match status" value="1"/>
</dbReference>
<dbReference type="PANTHER" id="PTHR12049">
    <property type="entry name" value="PROTEIN ARGININE METHYLTRANSFERASE NDUFAF7, MITOCHONDRIAL"/>
    <property type="match status" value="1"/>
</dbReference>
<proteinExistence type="predicted"/>
<dbReference type="PANTHER" id="PTHR12049:SF7">
    <property type="entry name" value="PROTEIN ARGININE METHYLTRANSFERASE NDUFAF7, MITOCHONDRIAL"/>
    <property type="match status" value="1"/>
</dbReference>
<dbReference type="EMBL" id="AP024702">
    <property type="protein sequence ID" value="BCX50254.1"/>
    <property type="molecule type" value="Genomic_DNA"/>
</dbReference>
<dbReference type="InterPro" id="IPR038375">
    <property type="entry name" value="NDUFAF7_sf"/>
</dbReference>
<evidence type="ECO:0000256" key="2">
    <source>
        <dbReference type="ARBA" id="ARBA00022679"/>
    </source>
</evidence>
<evidence type="ECO:0000256" key="1">
    <source>
        <dbReference type="ARBA" id="ARBA00022603"/>
    </source>
</evidence>
<reference evidence="3 4" key="1">
    <citation type="submission" date="2021-06" db="EMBL/GenBank/DDBJ databases">
        <title>Complete genome of Haloferula helveola possessing various polysaccharide degrading enzymes.</title>
        <authorList>
            <person name="Takami H."/>
            <person name="Huang C."/>
            <person name="Hamasaki K."/>
        </authorList>
    </citation>
    <scope>NUCLEOTIDE SEQUENCE [LARGE SCALE GENOMIC DNA]</scope>
    <source>
        <strain evidence="3 4">CN-1</strain>
    </source>
</reference>
<accession>A0ABM7RI42</accession>
<sequence length="323" mass="36487">MFPWSAPPEPLRFDRFMAAALHDPSQGYYARRIRDVGARGDFSTTATLSPALGTAIADWAVGAMAATDCRDLIELGPGSGELASTVLRNLPWHRRLRIRLHLVESSAPLRKLQQERLGSRVRFHETAAEALAACDGKACLYSNEFADAFPVRRFRREKEGWHECHLLPGEELWRATERLPDSTLFERSFPVGQIIEVAEAYHDWLDESLARWKAGRMLTIDYGSQVADLYRRQPGGSVRAYFHHQHLTGAEAFARPGHQDLTADVNFSDLARWSSPYARQLRLITQREFLLPHIRPNEAADRHSVDEHGAGHAFLVSELEALT</sequence>
<keyword evidence="2" id="KW-0808">Transferase</keyword>
<dbReference type="Gene3D" id="3.40.50.12710">
    <property type="match status" value="1"/>
</dbReference>
<dbReference type="Pfam" id="PF02636">
    <property type="entry name" value="Methyltransf_28"/>
    <property type="match status" value="1"/>
</dbReference>
<gene>
    <name evidence="3" type="ORF">HAHE_41620</name>
</gene>
<evidence type="ECO:0000313" key="4">
    <source>
        <dbReference type="Proteomes" id="UP001374893"/>
    </source>
</evidence>
<dbReference type="InterPro" id="IPR029063">
    <property type="entry name" value="SAM-dependent_MTases_sf"/>
</dbReference>